<feature type="transmembrane region" description="Helical" evidence="6">
    <location>
        <begin position="16"/>
        <end position="34"/>
    </location>
</feature>
<gene>
    <name evidence="7" type="ORF">SR882_05780</name>
</gene>
<feature type="transmembrane region" description="Helical" evidence="6">
    <location>
        <begin position="79"/>
        <end position="101"/>
    </location>
</feature>
<comment type="similarity">
    <text evidence="2">Belongs to the UPF0382 family.</text>
</comment>
<feature type="transmembrane region" description="Helical" evidence="6">
    <location>
        <begin position="54"/>
        <end position="72"/>
    </location>
</feature>
<accession>A0ABZ0YVP9</accession>
<evidence type="ECO:0000256" key="5">
    <source>
        <dbReference type="ARBA" id="ARBA00023136"/>
    </source>
</evidence>
<protein>
    <submittedName>
        <fullName evidence="7">DUF423 domain-containing protein</fullName>
    </submittedName>
</protein>
<proteinExistence type="inferred from homology"/>
<dbReference type="EMBL" id="CP140153">
    <property type="protein sequence ID" value="WQH15281.1"/>
    <property type="molecule type" value="Genomic_DNA"/>
</dbReference>
<dbReference type="RefSeq" id="WP_322520312.1">
    <property type="nucleotide sequence ID" value="NZ_CP140153.1"/>
</dbReference>
<evidence type="ECO:0000256" key="6">
    <source>
        <dbReference type="SAM" id="Phobius"/>
    </source>
</evidence>
<reference evidence="7 8" key="1">
    <citation type="submission" date="2023-11" db="EMBL/GenBank/DDBJ databases">
        <title>MicrobeMod: A computational toolkit for identifying prokaryotic methylation and restriction-modification with nanopore sequencing.</title>
        <authorList>
            <person name="Crits-Christoph A."/>
            <person name="Kang S.C."/>
            <person name="Lee H."/>
            <person name="Ostrov N."/>
        </authorList>
    </citation>
    <scope>NUCLEOTIDE SEQUENCE [LARGE SCALE GENOMIC DNA]</scope>
    <source>
        <strain evidence="7 8">ATCC 49870</strain>
    </source>
</reference>
<keyword evidence="5 6" id="KW-0472">Membrane</keyword>
<keyword evidence="8" id="KW-1185">Reference proteome</keyword>
<feature type="transmembrane region" description="Helical" evidence="6">
    <location>
        <begin position="107"/>
        <end position="131"/>
    </location>
</feature>
<keyword evidence="3 6" id="KW-0812">Transmembrane</keyword>
<evidence type="ECO:0000256" key="3">
    <source>
        <dbReference type="ARBA" id="ARBA00022692"/>
    </source>
</evidence>
<evidence type="ECO:0000313" key="7">
    <source>
        <dbReference type="EMBL" id="WQH15281.1"/>
    </source>
</evidence>
<dbReference type="Proteomes" id="UP001327459">
    <property type="component" value="Chromosome"/>
</dbReference>
<name>A0ABZ0YVP9_9GAMM</name>
<evidence type="ECO:0000256" key="1">
    <source>
        <dbReference type="ARBA" id="ARBA00004141"/>
    </source>
</evidence>
<sequence>MPQTIGHQAPVADRPVLAIGLANGLVAVVLAALAAHGPMAPTDLDAQRQVDTAILLHFVHTLAIMLLAYWPAPGRWRLTLALAWLVGIILFSGSLYALTLFNQPWPGAITPIGGLFLMLGWIGWLGGLLVVKRPDSD</sequence>
<dbReference type="PANTHER" id="PTHR43461:SF1">
    <property type="entry name" value="TRANSMEMBRANE PROTEIN 256"/>
    <property type="match status" value="1"/>
</dbReference>
<dbReference type="PANTHER" id="PTHR43461">
    <property type="entry name" value="TRANSMEMBRANE PROTEIN 256"/>
    <property type="match status" value="1"/>
</dbReference>
<organism evidence="7 8">
    <name type="scientific">Guyparkeria halophila</name>
    <dbReference type="NCBI Taxonomy" id="47960"/>
    <lineage>
        <taxon>Bacteria</taxon>
        <taxon>Pseudomonadati</taxon>
        <taxon>Pseudomonadota</taxon>
        <taxon>Gammaproteobacteria</taxon>
        <taxon>Chromatiales</taxon>
        <taxon>Thioalkalibacteraceae</taxon>
        <taxon>Guyparkeria</taxon>
    </lineage>
</organism>
<evidence type="ECO:0000313" key="8">
    <source>
        <dbReference type="Proteomes" id="UP001327459"/>
    </source>
</evidence>
<dbReference type="InterPro" id="IPR006696">
    <property type="entry name" value="DUF423"/>
</dbReference>
<comment type="subcellular location">
    <subcellularLocation>
        <location evidence="1">Membrane</location>
        <topology evidence="1">Multi-pass membrane protein</topology>
    </subcellularLocation>
</comment>
<evidence type="ECO:0000256" key="4">
    <source>
        <dbReference type="ARBA" id="ARBA00022989"/>
    </source>
</evidence>
<evidence type="ECO:0000256" key="2">
    <source>
        <dbReference type="ARBA" id="ARBA00009694"/>
    </source>
</evidence>
<dbReference type="Pfam" id="PF04241">
    <property type="entry name" value="DUF423"/>
    <property type="match status" value="1"/>
</dbReference>
<keyword evidence="4 6" id="KW-1133">Transmembrane helix</keyword>